<feature type="region of interest" description="Disordered" evidence="1">
    <location>
        <begin position="389"/>
        <end position="631"/>
    </location>
</feature>
<feature type="compositionally biased region" description="Low complexity" evidence="1">
    <location>
        <begin position="241"/>
        <end position="277"/>
    </location>
</feature>
<feature type="compositionally biased region" description="Polar residues" evidence="1">
    <location>
        <begin position="18"/>
        <end position="53"/>
    </location>
</feature>
<protein>
    <submittedName>
        <fullName evidence="2">Uncharacterized protein</fullName>
    </submittedName>
</protein>
<feature type="compositionally biased region" description="Polar residues" evidence="1">
    <location>
        <begin position="172"/>
        <end position="182"/>
    </location>
</feature>
<proteinExistence type="predicted"/>
<feature type="compositionally biased region" description="Polar residues" evidence="1">
    <location>
        <begin position="820"/>
        <end position="853"/>
    </location>
</feature>
<dbReference type="OMA" id="DYTINTH"/>
<feature type="compositionally biased region" description="Low complexity" evidence="1">
    <location>
        <begin position="390"/>
        <end position="402"/>
    </location>
</feature>
<reference evidence="2 3" key="1">
    <citation type="submission" date="2009-08" db="EMBL/GenBank/DDBJ databases">
        <title>The Genome Sequence of Spizellomyces punctatus strain DAOM BR117.</title>
        <authorList>
            <consortium name="The Broad Institute Genome Sequencing Platform"/>
            <person name="Russ C."/>
            <person name="Cuomo C."/>
            <person name="Shea T."/>
            <person name="Young S.K."/>
            <person name="Zeng Q."/>
            <person name="Koehrsen M."/>
            <person name="Haas B."/>
            <person name="Borodovsky M."/>
            <person name="Guigo R."/>
            <person name="Alvarado L."/>
            <person name="Berlin A."/>
            <person name="Bochicchio J."/>
            <person name="Borenstein D."/>
            <person name="Chapman S."/>
            <person name="Chen Z."/>
            <person name="Engels R."/>
            <person name="Freedman E."/>
            <person name="Gellesch M."/>
            <person name="Goldberg J."/>
            <person name="Griggs A."/>
            <person name="Gujja S."/>
            <person name="Heiman D."/>
            <person name="Hepburn T."/>
            <person name="Howarth C."/>
            <person name="Jen D."/>
            <person name="Larson L."/>
            <person name="Lewis B."/>
            <person name="Mehta T."/>
            <person name="Park D."/>
            <person name="Pearson M."/>
            <person name="Roberts A."/>
            <person name="Saif S."/>
            <person name="Shenoy N."/>
            <person name="Sisk P."/>
            <person name="Stolte C."/>
            <person name="Sykes S."/>
            <person name="Thomson T."/>
            <person name="Walk T."/>
            <person name="White J."/>
            <person name="Yandava C."/>
            <person name="Burger G."/>
            <person name="Gray M.W."/>
            <person name="Holland P.W.H."/>
            <person name="King N."/>
            <person name="Lang F.B.F."/>
            <person name="Roger A.J."/>
            <person name="Ruiz-Trillo I."/>
            <person name="Lander E."/>
            <person name="Nusbaum C."/>
        </authorList>
    </citation>
    <scope>NUCLEOTIDE SEQUENCE [LARGE SCALE GENOMIC DNA]</scope>
    <source>
        <strain evidence="2 3">DAOM BR117</strain>
    </source>
</reference>
<dbReference type="InParanoid" id="A0A0L0H7X4"/>
<evidence type="ECO:0000313" key="3">
    <source>
        <dbReference type="Proteomes" id="UP000053201"/>
    </source>
</evidence>
<feature type="compositionally biased region" description="Polar residues" evidence="1">
    <location>
        <begin position="440"/>
        <end position="449"/>
    </location>
</feature>
<feature type="region of interest" description="Disordered" evidence="1">
    <location>
        <begin position="235"/>
        <end position="361"/>
    </location>
</feature>
<feature type="region of interest" description="Disordered" evidence="1">
    <location>
        <begin position="795"/>
        <end position="902"/>
    </location>
</feature>
<feature type="region of interest" description="Disordered" evidence="1">
    <location>
        <begin position="1"/>
        <end position="75"/>
    </location>
</feature>
<evidence type="ECO:0000256" key="1">
    <source>
        <dbReference type="SAM" id="MobiDB-lite"/>
    </source>
</evidence>
<dbReference type="RefSeq" id="XP_016604833.1">
    <property type="nucleotide sequence ID" value="XM_016756149.1"/>
</dbReference>
<feature type="compositionally biased region" description="Acidic residues" evidence="1">
    <location>
        <begin position="622"/>
        <end position="631"/>
    </location>
</feature>
<feature type="compositionally biased region" description="Polar residues" evidence="1">
    <location>
        <begin position="412"/>
        <end position="422"/>
    </location>
</feature>
<feature type="compositionally biased region" description="Polar residues" evidence="1">
    <location>
        <begin position="319"/>
        <end position="334"/>
    </location>
</feature>
<dbReference type="EMBL" id="KQ257467">
    <property type="protein sequence ID" value="KNC96793.1"/>
    <property type="molecule type" value="Genomic_DNA"/>
</dbReference>
<organism evidence="2 3">
    <name type="scientific">Spizellomyces punctatus (strain DAOM BR117)</name>
    <dbReference type="NCBI Taxonomy" id="645134"/>
    <lineage>
        <taxon>Eukaryota</taxon>
        <taxon>Fungi</taxon>
        <taxon>Fungi incertae sedis</taxon>
        <taxon>Chytridiomycota</taxon>
        <taxon>Chytridiomycota incertae sedis</taxon>
        <taxon>Chytridiomycetes</taxon>
        <taxon>Spizellomycetales</taxon>
        <taxon>Spizellomycetaceae</taxon>
        <taxon>Spizellomyces</taxon>
    </lineage>
</organism>
<evidence type="ECO:0000313" key="2">
    <source>
        <dbReference type="EMBL" id="KNC96793.1"/>
    </source>
</evidence>
<dbReference type="GeneID" id="27691178"/>
<accession>A0A0L0H7X4</accession>
<sequence>MLGSGRRWDAKANASLRKANTSRSQSGHTDNYAAQDQLHRQSLSPLASGQPSRASVALGTRPTHLVSPPRETTDSQYHVLSTPYQGTGSCASTSSPCDSAMKDPSGIVATQATMPDTPARNTRSKSCIKERDIHDLMLRDAQHTRKGGPKTSNKTSTKDKDKSIIDEGHSKPINSTEANHARTSQTIIAPTTTECAYNATETVHTLATTETRTVEETPGTNLSRILGGMALASVQKSGTHAARPGSAPASRPAETPLSRRIGSTRPTTPGGPTPRSSLADAFGTMGLRTPGSYTGNYRFTRDADRTPHRNRTPILDASSPFNTGNITRSVTSASMKKLFPSDPRPRTGSAPKKSGMLFSGKSIPEKFAPSLQSVPSSARRKLIDELKACSPATSSTPVSPSRQRPPRPPTSALGTPSSTMTDNPFLVESPGDSSPFVLEGTTTPVTPSNHGKERAEVVTPPDQIRDPSLTPIPPTPMVPRSCHTPVDDHLPDSPTSVVTRSIKKPRGWRSGSPARWHNDEKQHTDDVDKGSQRMWPNTKRDIRGYKTAPSSSSAAFPKGIFAPESSPTPGPNVESKYSPDSKSPRSGEKRQHVEEPDPKTTKMGRHDMRRYTDVPKHHDFDISDSSDEDSDQEIYNQYNGNVNVFMVTHLPTPHLPECYESVDFWNKENKDVISRIFTPLDPTRTVLGELSLNSFAEYNVRDSDEPVTVDCEYADKQSITPSRKLSSPSPTGRTALTCKSHYRYLSKSHGVYLVEERRASLPVAFGSSSPRFAYPYCPREPSPLKQTLSIRREFVRRTPSKSDPIPPVPGTPIDSDESRSGSASTLQKSPNISAGTSLKHVNTDSSRSPSPIKNHSKHPRSPTLDIVKRAHTPTQSPYPKKHRPNSPSPIRTPRRAARDPWK</sequence>
<feature type="compositionally biased region" description="Basic and acidic residues" evidence="1">
    <location>
        <begin position="156"/>
        <end position="170"/>
    </location>
</feature>
<dbReference type="OrthoDB" id="10321683at2759"/>
<keyword evidence="3" id="KW-1185">Reference proteome</keyword>
<dbReference type="VEuPathDB" id="FungiDB:SPPG_07997"/>
<dbReference type="Proteomes" id="UP000053201">
    <property type="component" value="Unassembled WGS sequence"/>
</dbReference>
<gene>
    <name evidence="2" type="ORF">SPPG_07997</name>
</gene>
<feature type="compositionally biased region" description="Basic and acidic residues" evidence="1">
    <location>
        <begin position="516"/>
        <end position="531"/>
    </location>
</feature>
<feature type="compositionally biased region" description="Basic and acidic residues" evidence="1">
    <location>
        <begin position="577"/>
        <end position="621"/>
    </location>
</feature>
<feature type="region of interest" description="Disordered" evidence="1">
    <location>
        <begin position="140"/>
        <end position="182"/>
    </location>
</feature>
<feature type="compositionally biased region" description="Basic and acidic residues" evidence="1">
    <location>
        <begin position="1"/>
        <end position="10"/>
    </location>
</feature>
<dbReference type="AlphaFoldDB" id="A0A0L0H7X4"/>
<name>A0A0L0H7X4_SPIPD</name>